<evidence type="ECO:0000313" key="1">
    <source>
        <dbReference type="EMBL" id="GGF26081.1"/>
    </source>
</evidence>
<evidence type="ECO:0000313" key="2">
    <source>
        <dbReference type="Proteomes" id="UP000632273"/>
    </source>
</evidence>
<gene>
    <name evidence="1" type="ORF">GCM10011383_42010</name>
</gene>
<organism evidence="1 2">
    <name type="scientific">Hymenobacter cavernae</name>
    <dbReference type="NCBI Taxonomy" id="2044852"/>
    <lineage>
        <taxon>Bacteria</taxon>
        <taxon>Pseudomonadati</taxon>
        <taxon>Bacteroidota</taxon>
        <taxon>Cytophagia</taxon>
        <taxon>Cytophagales</taxon>
        <taxon>Hymenobacteraceae</taxon>
        <taxon>Hymenobacter</taxon>
    </lineage>
</organism>
<sequence length="72" mass="8163">MRHKHRVPVYLLKHTLVVSECPALEVARAAGIGCCLCEAYVVCPGWVEPVRGRFRLYAEPAAYRLRVLAIRK</sequence>
<reference evidence="2" key="1">
    <citation type="journal article" date="2019" name="Int. J. Syst. Evol. Microbiol.">
        <title>The Global Catalogue of Microorganisms (GCM) 10K type strain sequencing project: providing services to taxonomists for standard genome sequencing and annotation.</title>
        <authorList>
            <consortium name="The Broad Institute Genomics Platform"/>
            <consortium name="The Broad Institute Genome Sequencing Center for Infectious Disease"/>
            <person name="Wu L."/>
            <person name="Ma J."/>
        </authorList>
    </citation>
    <scope>NUCLEOTIDE SEQUENCE [LARGE SCALE GENOMIC DNA]</scope>
    <source>
        <strain evidence="2">CGMCC 1.15197</strain>
    </source>
</reference>
<dbReference type="Proteomes" id="UP000632273">
    <property type="component" value="Unassembled WGS sequence"/>
</dbReference>
<proteinExistence type="predicted"/>
<protein>
    <submittedName>
        <fullName evidence="1">Uncharacterized protein</fullName>
    </submittedName>
</protein>
<comment type="caution">
    <text evidence="1">The sequence shown here is derived from an EMBL/GenBank/DDBJ whole genome shotgun (WGS) entry which is preliminary data.</text>
</comment>
<keyword evidence="2" id="KW-1185">Reference proteome</keyword>
<name>A0ABQ1USZ6_9BACT</name>
<accession>A0ABQ1USZ6</accession>
<dbReference type="EMBL" id="BMHT01000009">
    <property type="protein sequence ID" value="GGF26081.1"/>
    <property type="molecule type" value="Genomic_DNA"/>
</dbReference>